<keyword evidence="4" id="KW-1185">Reference proteome</keyword>
<dbReference type="Pfam" id="PF07007">
    <property type="entry name" value="LprI"/>
    <property type="match status" value="1"/>
</dbReference>
<reference evidence="3" key="2">
    <citation type="submission" date="2021-06" db="EMBL/GenBank/DDBJ databases">
        <authorList>
            <person name="Rogers T.H."/>
            <person name="Ramsay J.P."/>
            <person name="Wang P."/>
            <person name="Terpolilli J."/>
        </authorList>
    </citation>
    <scope>NUCLEOTIDE SEQUENCE [LARGE SCALE GENOMIC DNA]</scope>
    <source>
        <strain evidence="3">WSM5005</strain>
    </source>
</reference>
<reference evidence="3" key="1">
    <citation type="submission" date="2016-09" db="EMBL/GenBank/DDBJ databases">
        <title>The Complete Genome of Burkholderia sprentiae wsm5005.</title>
        <authorList>
            <person name="De Meyer S."/>
            <person name="Wang P."/>
            <person name="Terpolilli J."/>
        </authorList>
    </citation>
    <scope>NUCLEOTIDE SEQUENCE [LARGE SCALE GENOMIC DNA]</scope>
    <source>
        <strain evidence="3">WSM5005</strain>
    </source>
</reference>
<evidence type="ECO:0000259" key="2">
    <source>
        <dbReference type="Pfam" id="PF07007"/>
    </source>
</evidence>
<accession>A0A1I9YRK1</accession>
<gene>
    <name evidence="3" type="ORF">BJG93_26410</name>
</gene>
<dbReference type="Gene3D" id="1.20.1270.180">
    <property type="match status" value="1"/>
</dbReference>
<protein>
    <submittedName>
        <fullName evidence="3">DUF1311 domain-containing protein</fullName>
    </submittedName>
</protein>
<dbReference type="Proteomes" id="UP000179860">
    <property type="component" value="Chromosome 2"/>
</dbReference>
<dbReference type="InterPro" id="IPR009739">
    <property type="entry name" value="LprI-like_N"/>
</dbReference>
<keyword evidence="1" id="KW-0732">Signal</keyword>
<feature type="domain" description="Lysozyme inhibitor LprI-like N-terminal" evidence="2">
    <location>
        <begin position="66"/>
        <end position="162"/>
    </location>
</feature>
<evidence type="ECO:0000313" key="3">
    <source>
        <dbReference type="EMBL" id="APA88827.1"/>
    </source>
</evidence>
<evidence type="ECO:0000313" key="4">
    <source>
        <dbReference type="Proteomes" id="UP000179860"/>
    </source>
</evidence>
<proteinExistence type="predicted"/>
<evidence type="ECO:0000256" key="1">
    <source>
        <dbReference type="SAM" id="SignalP"/>
    </source>
</evidence>
<dbReference type="STRING" id="754502.BJG93_26410"/>
<dbReference type="KEGG" id="pspw:BJG93_26410"/>
<dbReference type="RefSeq" id="WP_063828909.1">
    <property type="nucleotide sequence ID" value="NZ_CP017562.2"/>
</dbReference>
<dbReference type="OrthoDB" id="9114478at2"/>
<dbReference type="EMBL" id="CP017562">
    <property type="protein sequence ID" value="APA88827.1"/>
    <property type="molecule type" value="Genomic_DNA"/>
</dbReference>
<name>A0A1I9YRK1_9BURK</name>
<feature type="chain" id="PRO_5009607560" evidence="1">
    <location>
        <begin position="28"/>
        <end position="167"/>
    </location>
</feature>
<feature type="signal peptide" evidence="1">
    <location>
        <begin position="1"/>
        <end position="27"/>
    </location>
</feature>
<sequence length="167" mass="18742">MQLTRSVVALTATCTIAALVSSPTAHGKTVYSVPFDYKKFPPSSSYFQGKSLEEIDRLCKTGDGASTDDAAACEQRNFERSNSRLNATYAKILSSIRASDKESAADDDPLAAPDFVGAQENWSRYRERYCYAYVYALGEASGRYIYFWNCMKDITQDRIKQLEKFSE</sequence>
<dbReference type="AlphaFoldDB" id="A0A1I9YRK1"/>
<organism evidence="3 4">
    <name type="scientific">Paraburkholderia sprentiae WSM5005</name>
    <dbReference type="NCBI Taxonomy" id="754502"/>
    <lineage>
        <taxon>Bacteria</taxon>
        <taxon>Pseudomonadati</taxon>
        <taxon>Pseudomonadota</taxon>
        <taxon>Betaproteobacteria</taxon>
        <taxon>Burkholderiales</taxon>
        <taxon>Burkholderiaceae</taxon>
        <taxon>Paraburkholderia</taxon>
    </lineage>
</organism>